<sequence>MEVTRQQSFGSRKIVKQLTGKRDDSPLHSAARSGDLGLALEILTTKGAEDLRELLSKQNQAGETALYIAAEYGHVDFVKEMLAYYDVGSACIKARNGYDAFHIAAKQGDLEILKIIIEVIPQMLVTFDESNTTSLYTAAAQGHVEVVNFLLERNSSLATITRNNGKTALHSSARNGHCGVVKSLLSKEPRIVDWNDKKGQTALHMAVKGKSVEVVNELISSTSALATMIDAKGNTALHIATRKGRAQIAQALLKHMGSDANTINKSGETAFDIAEKNGCSDIASILQEHGVQSAKLMKQMPPARTPRELKQTVSDIKHEVHDQLEHSLQTRKRVQGMAKRVNKMHEEGLNNAINSTTVVSVLIATVTFAAIFTLPSQYAADPKKLPPGLVLGEANIAPKPPFTIFFIFDALALFISLAVVVVQTSVIVVERKAKKQLMSIINKLMWMACVFVSIAFLALCYIVVGDNARWLAIGITVLGSLTMGATLGTLCYWVIIHRAEAANSRSLGRSARSSKSLSRSASVMSESKILDNEDKKLYAI</sequence>
<organism evidence="1 2">
    <name type="scientific">Catharanthus roseus</name>
    <name type="common">Madagascar periwinkle</name>
    <name type="synonym">Vinca rosea</name>
    <dbReference type="NCBI Taxonomy" id="4058"/>
    <lineage>
        <taxon>Eukaryota</taxon>
        <taxon>Viridiplantae</taxon>
        <taxon>Streptophyta</taxon>
        <taxon>Embryophyta</taxon>
        <taxon>Tracheophyta</taxon>
        <taxon>Spermatophyta</taxon>
        <taxon>Magnoliopsida</taxon>
        <taxon>eudicotyledons</taxon>
        <taxon>Gunneridae</taxon>
        <taxon>Pentapetalae</taxon>
        <taxon>asterids</taxon>
        <taxon>lamiids</taxon>
        <taxon>Gentianales</taxon>
        <taxon>Apocynaceae</taxon>
        <taxon>Rauvolfioideae</taxon>
        <taxon>Vinceae</taxon>
        <taxon>Catharanthinae</taxon>
        <taxon>Catharanthus</taxon>
    </lineage>
</organism>
<gene>
    <name evidence="1" type="ORF">M9H77_03453</name>
</gene>
<proteinExistence type="predicted"/>
<evidence type="ECO:0000313" key="1">
    <source>
        <dbReference type="EMBL" id="KAI5682225.1"/>
    </source>
</evidence>
<dbReference type="EMBL" id="CM044701">
    <property type="protein sequence ID" value="KAI5682225.1"/>
    <property type="molecule type" value="Genomic_DNA"/>
</dbReference>
<name>A0ACC0CBG4_CATRO</name>
<dbReference type="Proteomes" id="UP001060085">
    <property type="component" value="Linkage Group LG01"/>
</dbReference>
<comment type="caution">
    <text evidence="1">The sequence shown here is derived from an EMBL/GenBank/DDBJ whole genome shotgun (WGS) entry which is preliminary data.</text>
</comment>
<reference evidence="2" key="1">
    <citation type="journal article" date="2023" name="Nat. Plants">
        <title>Single-cell RNA sequencing provides a high-resolution roadmap for understanding the multicellular compartmentation of specialized metabolism.</title>
        <authorList>
            <person name="Sun S."/>
            <person name="Shen X."/>
            <person name="Li Y."/>
            <person name="Li Y."/>
            <person name="Wang S."/>
            <person name="Li R."/>
            <person name="Zhang H."/>
            <person name="Shen G."/>
            <person name="Guo B."/>
            <person name="Wei J."/>
            <person name="Xu J."/>
            <person name="St-Pierre B."/>
            <person name="Chen S."/>
            <person name="Sun C."/>
        </authorList>
    </citation>
    <scope>NUCLEOTIDE SEQUENCE [LARGE SCALE GENOMIC DNA]</scope>
</reference>
<accession>A0ACC0CBG4</accession>
<evidence type="ECO:0000313" key="2">
    <source>
        <dbReference type="Proteomes" id="UP001060085"/>
    </source>
</evidence>
<keyword evidence="2" id="KW-1185">Reference proteome</keyword>
<protein>
    <submittedName>
        <fullName evidence="1">Uncharacterized protein</fullName>
    </submittedName>
</protein>